<dbReference type="SUPFAM" id="SSF56112">
    <property type="entry name" value="Protein kinase-like (PK-like)"/>
    <property type="match status" value="1"/>
</dbReference>
<dbReference type="PANTHER" id="PTHR43883">
    <property type="entry name" value="SLR0207 PROTEIN"/>
    <property type="match status" value="1"/>
</dbReference>
<sequence length="339" mass="37897">MPRLPRVALESKVAFLRAPSSYPERAHLVEAVETHMAWVFLAGDYVYKLKKPVCHERMDFRTLDARRHFCAEEVRLNRRLAPDVYLGAVPLALDAHARLRIGRGAETVDWLVKMRRLPACRMLDHLIAERRARTADFARIAAMLARFYPACAQVATSPQSYCIRMEAQIDANRTEQGACASELPHGIVGTLCLAQAGAMRALEPLLAARVGGGRIVEGHGDLRPEHICLGARLAVIDCLEFAPELRALDPADELAYLALECERAGAAQAATVLQHAYGSHSGDHPDARLVHFYQSYRASLRATLALRHLREAQFRCSPQWLGRARQYLQLAQEHIGRCR</sequence>
<dbReference type="RefSeq" id="WP_106758744.1">
    <property type="nucleotide sequence ID" value="NZ_PXWF02000256.1"/>
</dbReference>
<accession>A0A2U2HHI1</accession>
<dbReference type="InterPro" id="IPR011009">
    <property type="entry name" value="Kinase-like_dom_sf"/>
</dbReference>
<reference evidence="1 2" key="1">
    <citation type="submission" date="2018-04" db="EMBL/GenBank/DDBJ databases">
        <title>Massilia violaceinigra sp. nov., a novel purple-pigmented bacterium isolated from Tianshan glacier, Xinjiang, China.</title>
        <authorList>
            <person name="Wang H."/>
        </authorList>
    </citation>
    <scope>NUCLEOTIDE SEQUENCE [LARGE SCALE GENOMIC DNA]</scope>
    <source>
        <strain evidence="1 2">B448-2</strain>
    </source>
</reference>
<proteinExistence type="predicted"/>
<organism evidence="1 2">
    <name type="scientific">Massilia glaciei</name>
    <dbReference type="NCBI Taxonomy" id="1524097"/>
    <lineage>
        <taxon>Bacteria</taxon>
        <taxon>Pseudomonadati</taxon>
        <taxon>Pseudomonadota</taxon>
        <taxon>Betaproteobacteria</taxon>
        <taxon>Burkholderiales</taxon>
        <taxon>Oxalobacteraceae</taxon>
        <taxon>Telluria group</taxon>
        <taxon>Massilia</taxon>
    </lineage>
</organism>
<protein>
    <recommendedName>
        <fullName evidence="3">Aminoglycoside phosphotransferase domain-containing protein</fullName>
    </recommendedName>
</protein>
<gene>
    <name evidence="1" type="ORF">C7C56_017960</name>
</gene>
<evidence type="ECO:0000313" key="2">
    <source>
        <dbReference type="Proteomes" id="UP000241421"/>
    </source>
</evidence>
<dbReference type="EMBL" id="PXWF02000256">
    <property type="protein sequence ID" value="PWF45381.1"/>
    <property type="molecule type" value="Genomic_DNA"/>
</dbReference>
<name>A0A2U2HHI1_9BURK</name>
<dbReference type="OrthoDB" id="9810277at2"/>
<dbReference type="PANTHER" id="PTHR43883:SF1">
    <property type="entry name" value="GLUCONOKINASE"/>
    <property type="match status" value="1"/>
</dbReference>
<dbReference type="InterPro" id="IPR052732">
    <property type="entry name" value="Cell-binding_unc_protein"/>
</dbReference>
<dbReference type="AlphaFoldDB" id="A0A2U2HHI1"/>
<keyword evidence="2" id="KW-1185">Reference proteome</keyword>
<evidence type="ECO:0008006" key="3">
    <source>
        <dbReference type="Google" id="ProtNLM"/>
    </source>
</evidence>
<comment type="caution">
    <text evidence="1">The sequence shown here is derived from an EMBL/GenBank/DDBJ whole genome shotgun (WGS) entry which is preliminary data.</text>
</comment>
<evidence type="ECO:0000313" key="1">
    <source>
        <dbReference type="EMBL" id="PWF45381.1"/>
    </source>
</evidence>
<dbReference type="Proteomes" id="UP000241421">
    <property type="component" value="Unassembled WGS sequence"/>
</dbReference>